<dbReference type="Proteomes" id="UP000595140">
    <property type="component" value="Unassembled WGS sequence"/>
</dbReference>
<dbReference type="InterPro" id="IPR005135">
    <property type="entry name" value="Endo/exonuclease/phosphatase"/>
</dbReference>
<feature type="domain" description="Endonuclease/exonuclease/phosphatase" evidence="1">
    <location>
        <begin position="22"/>
        <end position="131"/>
    </location>
</feature>
<dbReference type="GO" id="GO:0003824">
    <property type="term" value="F:catalytic activity"/>
    <property type="evidence" value="ECO:0007669"/>
    <property type="project" value="InterPro"/>
</dbReference>
<dbReference type="Pfam" id="PF03372">
    <property type="entry name" value="Exo_endo_phos"/>
    <property type="match status" value="1"/>
</dbReference>
<proteinExistence type="predicted"/>
<dbReference type="SUPFAM" id="SSF56219">
    <property type="entry name" value="DNase I-like"/>
    <property type="match status" value="1"/>
</dbReference>
<reference evidence="2 3" key="1">
    <citation type="submission" date="2018-04" db="EMBL/GenBank/DDBJ databases">
        <authorList>
            <person name="Vogel A."/>
        </authorList>
    </citation>
    <scope>NUCLEOTIDE SEQUENCE [LARGE SCALE GENOMIC DNA]</scope>
</reference>
<evidence type="ECO:0000313" key="2">
    <source>
        <dbReference type="EMBL" id="VFQ90805.1"/>
    </source>
</evidence>
<dbReference type="OrthoDB" id="1301789at2759"/>
<gene>
    <name evidence="2" type="ORF">CCAM_LOCUS32581</name>
</gene>
<dbReference type="EMBL" id="OOIL02004214">
    <property type="protein sequence ID" value="VFQ90805.1"/>
    <property type="molecule type" value="Genomic_DNA"/>
</dbReference>
<protein>
    <recommendedName>
        <fullName evidence="1">Endonuclease/exonuclease/phosphatase domain-containing protein</fullName>
    </recommendedName>
</protein>
<dbReference type="PANTHER" id="PTHR33710:SF13">
    <property type="entry name" value="ENDONUCLEASE_EXONUCLEASE_PHOSPHATASE FAMILY PROTEIN"/>
    <property type="match status" value="1"/>
</dbReference>
<dbReference type="Gene3D" id="3.60.10.10">
    <property type="entry name" value="Endonuclease/exonuclease/phosphatase"/>
    <property type="match status" value="1"/>
</dbReference>
<name>A0A484MPL4_9ASTE</name>
<dbReference type="InterPro" id="IPR036691">
    <property type="entry name" value="Endo/exonu/phosph_ase_sf"/>
</dbReference>
<keyword evidence="3" id="KW-1185">Reference proteome</keyword>
<accession>A0A484MPL4</accession>
<dbReference type="PANTHER" id="PTHR33710">
    <property type="entry name" value="BNAC02G09200D PROTEIN"/>
    <property type="match status" value="1"/>
</dbReference>
<evidence type="ECO:0000259" key="1">
    <source>
        <dbReference type="Pfam" id="PF03372"/>
    </source>
</evidence>
<organism evidence="2 3">
    <name type="scientific">Cuscuta campestris</name>
    <dbReference type="NCBI Taxonomy" id="132261"/>
    <lineage>
        <taxon>Eukaryota</taxon>
        <taxon>Viridiplantae</taxon>
        <taxon>Streptophyta</taxon>
        <taxon>Embryophyta</taxon>
        <taxon>Tracheophyta</taxon>
        <taxon>Spermatophyta</taxon>
        <taxon>Magnoliopsida</taxon>
        <taxon>eudicotyledons</taxon>
        <taxon>Gunneridae</taxon>
        <taxon>Pentapetalae</taxon>
        <taxon>asterids</taxon>
        <taxon>lamiids</taxon>
        <taxon>Solanales</taxon>
        <taxon>Convolvulaceae</taxon>
        <taxon>Cuscuteae</taxon>
        <taxon>Cuscuta</taxon>
        <taxon>Cuscuta subgen. Grammica</taxon>
        <taxon>Cuscuta sect. Cleistogrammica</taxon>
    </lineage>
</organism>
<dbReference type="AlphaFoldDB" id="A0A484MPL4"/>
<evidence type="ECO:0000313" key="3">
    <source>
        <dbReference type="Proteomes" id="UP000595140"/>
    </source>
</evidence>
<sequence length="334" mass="38107">MVNYSNTNLTISCVYGAHTVVERRHLWESLQGRSNTNQNWVVGGDFNAISFPTEYKGTFEPSAQGMEEFNSCIEACNLFCPDHTCGLFTWSGTRSHGKTWRRLDRVLVNLAFQSAFPNFFTHHLPKACSDHKVVLFSCHSSQDRGPSSFRFLNAWIHHNQFLQVVKDSWNNSLTCGGMPGLVAKLKDLKGCLREWNKKEFGNIFDNLTLAEDQATQTQLRYEEDPTESNRENAQEANTMLLLATHKEVAFWKKKANARWLENGDSNSKVFHAFANGKRRKLAINHIISDDEIGLSNQKDICWEATSHFTKQFKAISNPNPLQPLSHIPLGYNRH</sequence>